<evidence type="ECO:0000313" key="4">
    <source>
        <dbReference type="Proteomes" id="UP000272464"/>
    </source>
</evidence>
<dbReference type="CDD" id="cd00158">
    <property type="entry name" value="RHOD"/>
    <property type="match status" value="1"/>
</dbReference>
<evidence type="ECO:0000313" key="3">
    <source>
        <dbReference type="EMBL" id="RUT35632.1"/>
    </source>
</evidence>
<evidence type="ECO:0000256" key="1">
    <source>
        <dbReference type="SAM" id="Phobius"/>
    </source>
</evidence>
<keyword evidence="1" id="KW-0472">Membrane</keyword>
<proteinExistence type="predicted"/>
<keyword evidence="1" id="KW-1133">Transmembrane helix</keyword>
<evidence type="ECO:0000259" key="2">
    <source>
        <dbReference type="PROSITE" id="PS50206"/>
    </source>
</evidence>
<organism evidence="3 4">
    <name type="scientific">Paenibacillus zeisoli</name>
    <dbReference type="NCBI Taxonomy" id="2496267"/>
    <lineage>
        <taxon>Bacteria</taxon>
        <taxon>Bacillati</taxon>
        <taxon>Bacillota</taxon>
        <taxon>Bacilli</taxon>
        <taxon>Bacillales</taxon>
        <taxon>Paenibacillaceae</taxon>
        <taxon>Paenibacillus</taxon>
    </lineage>
</organism>
<feature type="transmembrane region" description="Helical" evidence="1">
    <location>
        <begin position="21"/>
        <end position="42"/>
    </location>
</feature>
<feature type="domain" description="Rhodanese" evidence="2">
    <location>
        <begin position="59"/>
        <end position="138"/>
    </location>
</feature>
<dbReference type="AlphaFoldDB" id="A0A433XNH0"/>
<dbReference type="OrthoDB" id="2621386at2"/>
<accession>A0A433XNH0</accession>
<dbReference type="InterPro" id="IPR036873">
    <property type="entry name" value="Rhodanese-like_dom_sf"/>
</dbReference>
<name>A0A433XNH0_9BACL</name>
<keyword evidence="1" id="KW-0812">Transmembrane</keyword>
<dbReference type="Pfam" id="PF00581">
    <property type="entry name" value="Rhodanese"/>
    <property type="match status" value="1"/>
</dbReference>
<protein>
    <submittedName>
        <fullName evidence="3">Rhodanese-like domain-containing protein</fullName>
    </submittedName>
</protein>
<dbReference type="SUPFAM" id="SSF52821">
    <property type="entry name" value="Rhodanese/Cell cycle control phosphatase"/>
    <property type="match status" value="1"/>
</dbReference>
<dbReference type="Gene3D" id="3.40.250.10">
    <property type="entry name" value="Rhodanese-like domain"/>
    <property type="match status" value="1"/>
</dbReference>
<dbReference type="PROSITE" id="PS50206">
    <property type="entry name" value="RHODANESE_3"/>
    <property type="match status" value="1"/>
</dbReference>
<dbReference type="InterPro" id="IPR001763">
    <property type="entry name" value="Rhodanese-like_dom"/>
</dbReference>
<keyword evidence="4" id="KW-1185">Reference proteome</keyword>
<sequence>MSFIIPIGVCSRSITSRTLEVEMTILILLVILGILGYIRTLWPVKGLSYVDAHVLREKDRSGQKLLDVRDAYDYEKCHIQGSINISIGRLPFVWKKDISAEDSVLILADSMRKSRKAARILRKHGFQRLQVLRGDYCESVRFLLR</sequence>
<gene>
    <name evidence="3" type="ORF">EJP77_01010</name>
</gene>
<dbReference type="EMBL" id="RZNX01000001">
    <property type="protein sequence ID" value="RUT35632.1"/>
    <property type="molecule type" value="Genomic_DNA"/>
</dbReference>
<dbReference type="Proteomes" id="UP000272464">
    <property type="component" value="Unassembled WGS sequence"/>
</dbReference>
<comment type="caution">
    <text evidence="3">The sequence shown here is derived from an EMBL/GenBank/DDBJ whole genome shotgun (WGS) entry which is preliminary data.</text>
</comment>
<reference evidence="3 4" key="1">
    <citation type="submission" date="2018-12" db="EMBL/GenBank/DDBJ databases">
        <authorList>
            <person name="Sun L."/>
            <person name="Chen Z."/>
        </authorList>
    </citation>
    <scope>NUCLEOTIDE SEQUENCE [LARGE SCALE GENOMIC DNA]</scope>
    <source>
        <strain evidence="3 4">3-5-3</strain>
    </source>
</reference>